<dbReference type="GO" id="GO:0004519">
    <property type="term" value="F:endonuclease activity"/>
    <property type="evidence" value="ECO:0007669"/>
    <property type="project" value="UniProtKB-KW"/>
</dbReference>
<dbReference type="AlphaFoldDB" id="D2R897"/>
<sequence precursor="true">MFFAARRCDDRWTTFALALLVGLSASSLLVSRAAAEPPKTTQNCPKIAEIAAAEAHQAVAADDKFYYAITSSSVGKYDRKTAERVATSSGEAMHLNSGFFHEGKLLLAHSNYPLMPEKSEIKALDPATMELSTLRDLGDAGGSLTWVVRHAGQWWCNFAKYGKANHETFLVTYNDDWTELRRYRYPAAMISHLGSMSVSGGLFIGDRLFVTGHDDGVLFSLAIPAAGDELKLVEILGCPFTGQGIAIDPVDGNLLGISRKERKIIVAKLPSQAVAPITLRVLSYNIHHGEGNDRKLDLPRLAKIITSVNPDLVLLQEVDQNVARSGKVDQPKVLAELTKMEFCFGSNLALQGGGYGNAILSRYKIERHDNHLLPSLDGGEQRGVLVAEISLPGRAPTLRVAATHFDYRGKEDERLASVAWLTEKLVKEQTVATILGGDLNATRETETLKKLGAHWKIAGETETPTIPTDKPERQIDFVLCRPDDAWEVVEVKVLEEPIASDHLPILAVLKLRTTSEK</sequence>
<evidence type="ECO:0000313" key="2">
    <source>
        <dbReference type="EMBL" id="ADB15714.1"/>
    </source>
</evidence>
<dbReference type="SUPFAM" id="SSF56219">
    <property type="entry name" value="DNase I-like"/>
    <property type="match status" value="1"/>
</dbReference>
<evidence type="ECO:0000259" key="1">
    <source>
        <dbReference type="Pfam" id="PF03372"/>
    </source>
</evidence>
<dbReference type="Proteomes" id="UP000001887">
    <property type="component" value="Chromosome"/>
</dbReference>
<accession>D2R897</accession>
<dbReference type="Pfam" id="PF03372">
    <property type="entry name" value="Exo_endo_phos"/>
    <property type="match status" value="1"/>
</dbReference>
<dbReference type="InterPro" id="IPR051916">
    <property type="entry name" value="GPI-anchor_lipid_remodeler"/>
</dbReference>
<feature type="domain" description="Endonuclease/exonuclease/phosphatase" evidence="1">
    <location>
        <begin position="282"/>
        <end position="502"/>
    </location>
</feature>
<dbReference type="SUPFAM" id="SSF63829">
    <property type="entry name" value="Calcium-dependent phosphotriesterase"/>
    <property type="match status" value="1"/>
</dbReference>
<keyword evidence="2" id="KW-0269">Exonuclease</keyword>
<dbReference type="Gene3D" id="3.60.10.10">
    <property type="entry name" value="Endonuclease/exonuclease/phosphatase"/>
    <property type="match status" value="1"/>
</dbReference>
<keyword evidence="3" id="KW-1185">Reference proteome</keyword>
<dbReference type="GO" id="GO:0006506">
    <property type="term" value="P:GPI anchor biosynthetic process"/>
    <property type="evidence" value="ECO:0007669"/>
    <property type="project" value="TreeGrafter"/>
</dbReference>
<dbReference type="KEGG" id="psl:Psta_1030"/>
<dbReference type="HOGENOM" id="CLU_526623_0_0_0"/>
<dbReference type="GO" id="GO:0004527">
    <property type="term" value="F:exonuclease activity"/>
    <property type="evidence" value="ECO:0007669"/>
    <property type="project" value="UniProtKB-KW"/>
</dbReference>
<dbReference type="InterPro" id="IPR005135">
    <property type="entry name" value="Endo/exonuclease/phosphatase"/>
</dbReference>
<dbReference type="eggNOG" id="COG3568">
    <property type="taxonomic scope" value="Bacteria"/>
</dbReference>
<reference evidence="2 3" key="1">
    <citation type="journal article" date="2009" name="Stand. Genomic Sci.">
        <title>Complete genome sequence of Pirellula staleyi type strain (ATCC 27377).</title>
        <authorList>
            <person name="Clum A."/>
            <person name="Tindall B.J."/>
            <person name="Sikorski J."/>
            <person name="Ivanova N."/>
            <person name="Mavrommatis K."/>
            <person name="Lucas S."/>
            <person name="Glavina del Rio T."/>
            <person name="Nolan M."/>
            <person name="Chen F."/>
            <person name="Tice H."/>
            <person name="Pitluck S."/>
            <person name="Cheng J.F."/>
            <person name="Chertkov O."/>
            <person name="Brettin T."/>
            <person name="Han C."/>
            <person name="Detter J.C."/>
            <person name="Kuske C."/>
            <person name="Bruce D."/>
            <person name="Goodwin L."/>
            <person name="Ovchinikova G."/>
            <person name="Pati A."/>
            <person name="Mikhailova N."/>
            <person name="Chen A."/>
            <person name="Palaniappan K."/>
            <person name="Land M."/>
            <person name="Hauser L."/>
            <person name="Chang Y.J."/>
            <person name="Jeffries C.D."/>
            <person name="Chain P."/>
            <person name="Rohde M."/>
            <person name="Goker M."/>
            <person name="Bristow J."/>
            <person name="Eisen J.A."/>
            <person name="Markowitz V."/>
            <person name="Hugenholtz P."/>
            <person name="Kyrpides N.C."/>
            <person name="Klenk H.P."/>
            <person name="Lapidus A."/>
        </authorList>
    </citation>
    <scope>NUCLEOTIDE SEQUENCE [LARGE SCALE GENOMIC DNA]</scope>
    <source>
        <strain evidence="3">ATCC 27377 / DSM 6068 / ICPB 4128</strain>
    </source>
</reference>
<dbReference type="EMBL" id="CP001848">
    <property type="protein sequence ID" value="ADB15714.1"/>
    <property type="molecule type" value="Genomic_DNA"/>
</dbReference>
<dbReference type="GO" id="GO:0016020">
    <property type="term" value="C:membrane"/>
    <property type="evidence" value="ECO:0007669"/>
    <property type="project" value="GOC"/>
</dbReference>
<organism evidence="2 3">
    <name type="scientific">Pirellula staleyi (strain ATCC 27377 / DSM 6068 / ICPB 4128)</name>
    <name type="common">Pirella staleyi</name>
    <dbReference type="NCBI Taxonomy" id="530564"/>
    <lineage>
        <taxon>Bacteria</taxon>
        <taxon>Pseudomonadati</taxon>
        <taxon>Planctomycetota</taxon>
        <taxon>Planctomycetia</taxon>
        <taxon>Pirellulales</taxon>
        <taxon>Pirellulaceae</taxon>
        <taxon>Pirellula</taxon>
    </lineage>
</organism>
<dbReference type="STRING" id="530564.Psta_1030"/>
<protein>
    <submittedName>
        <fullName evidence="2">Endonuclease/exonuclease/phosphatase</fullName>
    </submittedName>
</protein>
<keyword evidence="2" id="KW-0255">Endonuclease</keyword>
<gene>
    <name evidence="2" type="ordered locus">Psta_1030</name>
</gene>
<proteinExistence type="predicted"/>
<keyword evidence="2" id="KW-0378">Hydrolase</keyword>
<name>D2R897_PIRSD</name>
<dbReference type="PANTHER" id="PTHR14859:SF15">
    <property type="entry name" value="ENDONUCLEASE_EXONUCLEASE_PHOSPHATASE DOMAIN-CONTAINING PROTEIN"/>
    <property type="match status" value="1"/>
</dbReference>
<dbReference type="InterPro" id="IPR036691">
    <property type="entry name" value="Endo/exonu/phosph_ase_sf"/>
</dbReference>
<dbReference type="PANTHER" id="PTHR14859">
    <property type="entry name" value="CALCOFLUOR WHITE HYPERSENSITIVE PROTEIN PRECURSOR"/>
    <property type="match status" value="1"/>
</dbReference>
<keyword evidence="2" id="KW-0540">Nuclease</keyword>
<evidence type="ECO:0000313" key="3">
    <source>
        <dbReference type="Proteomes" id="UP000001887"/>
    </source>
</evidence>